<protein>
    <submittedName>
        <fullName evidence="1">Uncharacterized protein</fullName>
    </submittedName>
</protein>
<dbReference type="Proteomes" id="UP000002531">
    <property type="component" value="Chromosome"/>
</dbReference>
<gene>
    <name evidence="1" type="ordered locus">Nwi_1971</name>
</gene>
<name>Q3SR61_NITWN</name>
<reference evidence="1 2" key="1">
    <citation type="journal article" date="2006" name="Appl. Environ. Microbiol.">
        <title>Genome sequence of the chemolithoautotrophic nitrite-oxidizing bacterium Nitrobacter winogradskyi Nb-255.</title>
        <authorList>
            <person name="Starkenburg S.R."/>
            <person name="Chain P.S."/>
            <person name="Sayavedra-Soto L.A."/>
            <person name="Hauser L."/>
            <person name="Land M.L."/>
            <person name="Larimer F.W."/>
            <person name="Malfatti S.A."/>
            <person name="Klotz M.G."/>
            <person name="Bottomley P.J."/>
            <person name="Arp D.J."/>
            <person name="Hickey W.J."/>
        </authorList>
    </citation>
    <scope>NUCLEOTIDE SEQUENCE [LARGE SCALE GENOMIC DNA]</scope>
    <source>
        <strain evidence="2">ATCC 25391 / DSM 10237 / CIP 104748 / NCIMB 11846 / Nb-255</strain>
    </source>
</reference>
<dbReference type="AlphaFoldDB" id="Q3SR61"/>
<keyword evidence="2" id="KW-1185">Reference proteome</keyword>
<dbReference type="HOGENOM" id="CLU_1766092_0_0_5"/>
<sequence length="147" mass="15490">MRRGRMERAGGTGAIGQALLVGASWKRGPARGGVRNTKWRSGLDAAVLFPVRDRHPDGPKPQLAGSVEAATDAGIEPGALRCGQPHIDDVKIAAGSAPHLARTPQLVTATDRHDVVGNRREIATSVQFAARPAGYLPPAIEPVSRPR</sequence>
<dbReference type="EMBL" id="CP000115">
    <property type="protein sequence ID" value="ABA05230.1"/>
    <property type="molecule type" value="Genomic_DNA"/>
</dbReference>
<organism evidence="1 2">
    <name type="scientific">Nitrobacter winogradskyi (strain ATCC 25391 / DSM 10237 / CIP 104748 / NCIMB 11846 / Nb-255)</name>
    <dbReference type="NCBI Taxonomy" id="323098"/>
    <lineage>
        <taxon>Bacteria</taxon>
        <taxon>Pseudomonadati</taxon>
        <taxon>Pseudomonadota</taxon>
        <taxon>Alphaproteobacteria</taxon>
        <taxon>Hyphomicrobiales</taxon>
        <taxon>Nitrobacteraceae</taxon>
        <taxon>Nitrobacter</taxon>
    </lineage>
</organism>
<dbReference type="KEGG" id="nwi:Nwi_1971"/>
<proteinExistence type="predicted"/>
<evidence type="ECO:0000313" key="2">
    <source>
        <dbReference type="Proteomes" id="UP000002531"/>
    </source>
</evidence>
<evidence type="ECO:0000313" key="1">
    <source>
        <dbReference type="EMBL" id="ABA05230.1"/>
    </source>
</evidence>
<accession>Q3SR61</accession>